<dbReference type="PANTHER" id="PTHR33909:SF1">
    <property type="entry name" value="SEC TRANSLOCON ACCESSORY COMPLEX SUBUNIT YAJC"/>
    <property type="match status" value="1"/>
</dbReference>
<comment type="caution">
    <text evidence="11">The sequence shown here is derived from an EMBL/GenBank/DDBJ whole genome shotgun (WGS) entry which is preliminary data.</text>
</comment>
<comment type="subcellular location">
    <subcellularLocation>
        <location evidence="1">Cell membrane</location>
        <topology evidence="1">Single-pass membrane protein</topology>
    </subcellularLocation>
</comment>
<evidence type="ECO:0000256" key="3">
    <source>
        <dbReference type="ARBA" id="ARBA00022448"/>
    </source>
</evidence>
<organism evidence="11 12">
    <name type="scientific">Aeromicrobium senzhongii</name>
    <dbReference type="NCBI Taxonomy" id="2663859"/>
    <lineage>
        <taxon>Bacteria</taxon>
        <taxon>Bacillati</taxon>
        <taxon>Actinomycetota</taxon>
        <taxon>Actinomycetes</taxon>
        <taxon>Propionibacteriales</taxon>
        <taxon>Nocardioidaceae</taxon>
        <taxon>Aeromicrobium</taxon>
    </lineage>
</organism>
<keyword evidence="8" id="KW-0811">Translocation</keyword>
<sequence>MTAADFIPLALLALVFFLLIIRPMRERQKQFTALRQMQDALQPGVRVMISSGIHGTVRSLDDDTIGLEIAPGVVVTVARAAVAEVAQPNEPTEPTEPTE</sequence>
<dbReference type="Proteomes" id="UP000620591">
    <property type="component" value="Unassembled WGS sequence"/>
</dbReference>
<keyword evidence="9 10" id="KW-0472">Membrane</keyword>
<evidence type="ECO:0000256" key="2">
    <source>
        <dbReference type="ARBA" id="ARBA00006742"/>
    </source>
</evidence>
<dbReference type="GO" id="GO:0005886">
    <property type="term" value="C:plasma membrane"/>
    <property type="evidence" value="ECO:0007669"/>
    <property type="project" value="UniProtKB-SubCell"/>
</dbReference>
<dbReference type="RefSeq" id="WP_187768571.1">
    <property type="nucleotide sequence ID" value="NZ_JACTVM010000001.1"/>
</dbReference>
<comment type="similarity">
    <text evidence="2">Belongs to the YajC family.</text>
</comment>
<accession>A0A8I0K1T4</accession>
<dbReference type="NCBIfam" id="TIGR00739">
    <property type="entry name" value="yajC"/>
    <property type="match status" value="1"/>
</dbReference>
<evidence type="ECO:0000256" key="1">
    <source>
        <dbReference type="ARBA" id="ARBA00004162"/>
    </source>
</evidence>
<keyword evidence="4" id="KW-1003">Cell membrane</keyword>
<evidence type="ECO:0000256" key="9">
    <source>
        <dbReference type="ARBA" id="ARBA00023136"/>
    </source>
</evidence>
<evidence type="ECO:0000256" key="5">
    <source>
        <dbReference type="ARBA" id="ARBA00022692"/>
    </source>
</evidence>
<dbReference type="PANTHER" id="PTHR33909">
    <property type="entry name" value="SEC TRANSLOCON ACCESSORY COMPLEX SUBUNIT YAJC"/>
    <property type="match status" value="1"/>
</dbReference>
<dbReference type="AlphaFoldDB" id="A0A8I0K1T4"/>
<keyword evidence="3" id="KW-0813">Transport</keyword>
<evidence type="ECO:0000313" key="12">
    <source>
        <dbReference type="Proteomes" id="UP000620591"/>
    </source>
</evidence>
<dbReference type="GO" id="GO:0015031">
    <property type="term" value="P:protein transport"/>
    <property type="evidence" value="ECO:0007669"/>
    <property type="project" value="UniProtKB-KW"/>
</dbReference>
<evidence type="ECO:0000313" key="11">
    <source>
        <dbReference type="EMBL" id="MBC9225294.1"/>
    </source>
</evidence>
<dbReference type="InterPro" id="IPR003849">
    <property type="entry name" value="Preprotein_translocase_YajC"/>
</dbReference>
<evidence type="ECO:0000256" key="7">
    <source>
        <dbReference type="ARBA" id="ARBA00022989"/>
    </source>
</evidence>
<evidence type="ECO:0000256" key="4">
    <source>
        <dbReference type="ARBA" id="ARBA00022475"/>
    </source>
</evidence>
<dbReference type="EMBL" id="JACTVM010000001">
    <property type="protein sequence ID" value="MBC9225294.1"/>
    <property type="molecule type" value="Genomic_DNA"/>
</dbReference>
<reference evidence="11" key="1">
    <citation type="submission" date="2020-09" db="EMBL/GenBank/DDBJ databases">
        <title>Novel species in genus Aeromicrobium.</title>
        <authorList>
            <person name="Zhang G."/>
        </authorList>
    </citation>
    <scope>NUCLEOTIDE SEQUENCE</scope>
    <source>
        <strain evidence="11">Zg-636</strain>
    </source>
</reference>
<feature type="transmembrane region" description="Helical" evidence="10">
    <location>
        <begin position="6"/>
        <end position="24"/>
    </location>
</feature>
<dbReference type="Pfam" id="PF02699">
    <property type="entry name" value="YajC"/>
    <property type="match status" value="1"/>
</dbReference>
<proteinExistence type="inferred from homology"/>
<keyword evidence="7 10" id="KW-1133">Transmembrane helix</keyword>
<evidence type="ECO:0000256" key="8">
    <source>
        <dbReference type="ARBA" id="ARBA00023010"/>
    </source>
</evidence>
<gene>
    <name evidence="11" type="primary">yajC</name>
    <name evidence="11" type="ORF">IBG24_03060</name>
</gene>
<dbReference type="SMART" id="SM01323">
    <property type="entry name" value="YajC"/>
    <property type="match status" value="1"/>
</dbReference>
<protein>
    <submittedName>
        <fullName evidence="11">Preprotein translocase subunit YajC</fullName>
    </submittedName>
</protein>
<keyword evidence="6" id="KW-0653">Protein transport</keyword>
<evidence type="ECO:0000256" key="10">
    <source>
        <dbReference type="SAM" id="Phobius"/>
    </source>
</evidence>
<evidence type="ECO:0000256" key="6">
    <source>
        <dbReference type="ARBA" id="ARBA00022927"/>
    </source>
</evidence>
<name>A0A8I0K1T4_9ACTN</name>
<keyword evidence="5 10" id="KW-0812">Transmembrane</keyword>